<gene>
    <name evidence="6" type="ORF">NS184_08595</name>
</gene>
<feature type="DNA-binding region" description="H-T-H motif" evidence="4">
    <location>
        <begin position="43"/>
        <end position="62"/>
    </location>
</feature>
<dbReference type="PANTHER" id="PTHR30055:SF234">
    <property type="entry name" value="HTH-TYPE TRANSCRIPTIONAL REGULATOR BETI"/>
    <property type="match status" value="1"/>
</dbReference>
<sequence length="219" mass="23783">MHLVSTDVTLAPDRRAALKAKHRAAILQAARDLIAERGGREFGVDDLAARADVARRTVFNHFASLDEVLLTVCEEELSVIIDRFLADMAKTPVGDGSRSSMFDELESAARGADLAPAIASMYRILGEPGKSDPKAAVLTQTAFSRVTERLRDEVTRRHPAADELDAALLVESLMSGIVVIADHWLAHTGPSLDRASLDAWDALLSRLVHSVRSGYMPTD</sequence>
<evidence type="ECO:0000256" key="4">
    <source>
        <dbReference type="PROSITE-ProRule" id="PRU00335"/>
    </source>
</evidence>
<dbReference type="PROSITE" id="PS50977">
    <property type="entry name" value="HTH_TETR_2"/>
    <property type="match status" value="1"/>
</dbReference>
<name>A0A175RU79_9MICO</name>
<dbReference type="InterPro" id="IPR050109">
    <property type="entry name" value="HTH-type_TetR-like_transc_reg"/>
</dbReference>
<organism evidence="6 7">
    <name type="scientific">Curtobacterium luteum</name>
    <dbReference type="NCBI Taxonomy" id="33881"/>
    <lineage>
        <taxon>Bacteria</taxon>
        <taxon>Bacillati</taxon>
        <taxon>Actinomycetota</taxon>
        <taxon>Actinomycetes</taxon>
        <taxon>Micrococcales</taxon>
        <taxon>Microbacteriaceae</taxon>
        <taxon>Curtobacterium</taxon>
    </lineage>
</organism>
<keyword evidence="1" id="KW-0805">Transcription regulation</keyword>
<dbReference type="InterPro" id="IPR009057">
    <property type="entry name" value="Homeodomain-like_sf"/>
</dbReference>
<keyword evidence="3" id="KW-0804">Transcription</keyword>
<evidence type="ECO:0000313" key="7">
    <source>
        <dbReference type="Proteomes" id="UP000078252"/>
    </source>
</evidence>
<dbReference type="Pfam" id="PF00440">
    <property type="entry name" value="TetR_N"/>
    <property type="match status" value="1"/>
</dbReference>
<dbReference type="Gene3D" id="1.10.357.10">
    <property type="entry name" value="Tetracycline Repressor, domain 2"/>
    <property type="match status" value="1"/>
</dbReference>
<dbReference type="InterPro" id="IPR001647">
    <property type="entry name" value="HTH_TetR"/>
</dbReference>
<evidence type="ECO:0000256" key="2">
    <source>
        <dbReference type="ARBA" id="ARBA00023125"/>
    </source>
</evidence>
<dbReference type="Proteomes" id="UP000078252">
    <property type="component" value="Unassembled WGS sequence"/>
</dbReference>
<dbReference type="OrthoDB" id="8688418at2"/>
<dbReference type="SUPFAM" id="SSF46689">
    <property type="entry name" value="Homeodomain-like"/>
    <property type="match status" value="1"/>
</dbReference>
<dbReference type="AlphaFoldDB" id="A0A175RU79"/>
<accession>A0A175RU79</accession>
<proteinExistence type="predicted"/>
<dbReference type="STRING" id="33881.NS184_08595"/>
<dbReference type="PANTHER" id="PTHR30055">
    <property type="entry name" value="HTH-TYPE TRANSCRIPTIONAL REGULATOR RUTR"/>
    <property type="match status" value="1"/>
</dbReference>
<dbReference type="PATRIC" id="fig|33881.3.peg.2049"/>
<evidence type="ECO:0000256" key="3">
    <source>
        <dbReference type="ARBA" id="ARBA00023163"/>
    </source>
</evidence>
<feature type="domain" description="HTH tetR-type" evidence="5">
    <location>
        <begin position="20"/>
        <end position="80"/>
    </location>
</feature>
<keyword evidence="2 4" id="KW-0238">DNA-binding</keyword>
<dbReference type="EMBL" id="LDQC01000044">
    <property type="protein sequence ID" value="KTR06993.1"/>
    <property type="molecule type" value="Genomic_DNA"/>
</dbReference>
<comment type="caution">
    <text evidence="6">The sequence shown here is derived from an EMBL/GenBank/DDBJ whole genome shotgun (WGS) entry which is preliminary data.</text>
</comment>
<evidence type="ECO:0000313" key="6">
    <source>
        <dbReference type="EMBL" id="KTR06993.1"/>
    </source>
</evidence>
<reference evidence="6 7" key="1">
    <citation type="journal article" date="2016" name="Front. Microbiol.">
        <title>Genomic Resource of Rice Seed Associated Bacteria.</title>
        <authorList>
            <person name="Midha S."/>
            <person name="Bansal K."/>
            <person name="Sharma S."/>
            <person name="Kumar N."/>
            <person name="Patil P.P."/>
            <person name="Chaudhry V."/>
            <person name="Patil P.B."/>
        </authorList>
    </citation>
    <scope>NUCLEOTIDE SEQUENCE [LARGE SCALE GENOMIC DNA]</scope>
    <source>
        <strain evidence="6 7">NS184</strain>
    </source>
</reference>
<evidence type="ECO:0000256" key="1">
    <source>
        <dbReference type="ARBA" id="ARBA00023015"/>
    </source>
</evidence>
<evidence type="ECO:0000259" key="5">
    <source>
        <dbReference type="PROSITE" id="PS50977"/>
    </source>
</evidence>
<dbReference type="GO" id="GO:0000976">
    <property type="term" value="F:transcription cis-regulatory region binding"/>
    <property type="evidence" value="ECO:0007669"/>
    <property type="project" value="TreeGrafter"/>
</dbReference>
<dbReference type="PRINTS" id="PR00455">
    <property type="entry name" value="HTHTETR"/>
</dbReference>
<dbReference type="GO" id="GO:0003700">
    <property type="term" value="F:DNA-binding transcription factor activity"/>
    <property type="evidence" value="ECO:0007669"/>
    <property type="project" value="TreeGrafter"/>
</dbReference>
<protein>
    <recommendedName>
        <fullName evidence="5">HTH tetR-type domain-containing protein</fullName>
    </recommendedName>
</protein>